<organism evidence="8">
    <name type="scientific">Thermocrinis ruber</name>
    <dbReference type="NCBI Taxonomy" id="75906"/>
    <lineage>
        <taxon>Bacteria</taxon>
        <taxon>Pseudomonadati</taxon>
        <taxon>Aquificota</taxon>
        <taxon>Aquificia</taxon>
        <taxon>Aquificales</taxon>
        <taxon>Aquificaceae</taxon>
        <taxon>Thermocrinis</taxon>
    </lineage>
</organism>
<comment type="function">
    <text evidence="6">Ligates lysine onto the cytidine present at position 34 of the AUA codon-specific tRNA(Ile) that contains the anticodon CAU, in an ATP-dependent manner. Cytidine is converted to lysidine, thus changing the amino acid specificity of the tRNA from methionine to isoleucine.</text>
</comment>
<dbReference type="InterPro" id="IPR012094">
    <property type="entry name" value="tRNA_Ile_lys_synt"/>
</dbReference>
<dbReference type="EMBL" id="DSAC01000001">
    <property type="protein sequence ID" value="HHO73031.1"/>
    <property type="molecule type" value="Genomic_DNA"/>
</dbReference>
<reference evidence="8" key="1">
    <citation type="journal article" date="2020" name="mSystems">
        <title>Genome- and Community-Level Interaction Insights into Carbon Utilization and Element Cycling Functions of Hydrothermarchaeota in Hydrothermal Sediment.</title>
        <authorList>
            <person name="Zhou Z."/>
            <person name="Liu Y."/>
            <person name="Xu W."/>
            <person name="Pan J."/>
            <person name="Luo Z.H."/>
            <person name="Li M."/>
        </authorList>
    </citation>
    <scope>NUCLEOTIDE SEQUENCE [LARGE SCALE GENOMIC DNA]</scope>
    <source>
        <strain evidence="8">SpSt-114</strain>
    </source>
</reference>
<dbReference type="AlphaFoldDB" id="A0A7C5X013"/>
<comment type="domain">
    <text evidence="6">The N-terminal region contains the highly conserved SGGXDS motif, predicted to be a P-loop motif involved in ATP binding.</text>
</comment>
<keyword evidence="2 6" id="KW-0819">tRNA processing</keyword>
<keyword evidence="6" id="KW-0963">Cytoplasm</keyword>
<dbReference type="SUPFAM" id="SSF52402">
    <property type="entry name" value="Adenine nucleotide alpha hydrolases-like"/>
    <property type="match status" value="1"/>
</dbReference>
<dbReference type="GO" id="GO:0005737">
    <property type="term" value="C:cytoplasm"/>
    <property type="evidence" value="ECO:0007669"/>
    <property type="project" value="UniProtKB-SubCell"/>
</dbReference>
<dbReference type="InterPro" id="IPR014729">
    <property type="entry name" value="Rossmann-like_a/b/a_fold"/>
</dbReference>
<keyword evidence="4 6" id="KW-0067">ATP-binding</keyword>
<dbReference type="GO" id="GO:0005524">
    <property type="term" value="F:ATP binding"/>
    <property type="evidence" value="ECO:0007669"/>
    <property type="project" value="UniProtKB-UniRule"/>
</dbReference>
<dbReference type="Pfam" id="PF01171">
    <property type="entry name" value="ATP_bind_3"/>
    <property type="match status" value="1"/>
</dbReference>
<accession>A0A7C5X013</accession>
<evidence type="ECO:0000313" key="8">
    <source>
        <dbReference type="EMBL" id="HHO73031.1"/>
    </source>
</evidence>
<comment type="caution">
    <text evidence="8">The sequence shown here is derived from an EMBL/GenBank/DDBJ whole genome shotgun (WGS) entry which is preliminary data.</text>
</comment>
<name>A0A7C5X013_9AQUI</name>
<keyword evidence="3 6" id="KW-0547">Nucleotide-binding</keyword>
<protein>
    <recommendedName>
        <fullName evidence="6">tRNA(Ile)-lysidine synthase</fullName>
        <ecNumber evidence="6">6.3.4.19</ecNumber>
    </recommendedName>
    <alternativeName>
        <fullName evidence="6">tRNA(Ile)-2-lysyl-cytidine synthase</fullName>
    </alternativeName>
    <alternativeName>
        <fullName evidence="6">tRNA(Ile)-lysidine synthetase</fullName>
    </alternativeName>
</protein>
<sequence length="293" mass="33815">MAYHSLLRKVITLQRKTKLIPPNSAILVAFSGGIDSSSLAVALQRLREPLKIRRLALLHINHLLRGEESYRDENFARSFAQKYSLELFVERVDVPSLAKKRGGNIEATAREERYRLFEEVRKREGFDLVATAHHLGDLVETIILWLTRGAGLEGLLGFEPVEGNIVRPFYLATRQEIEDFAKRQALEWVEDSTNYDLSLARNRIRHKVVPELKAINPNLEESVLRMREILKEENELLEKLVQTALLKVKEEGREGFLKLEPALQRRVVMKLYGVKNFKEVSRIINRIKKGDNI</sequence>
<dbReference type="EC" id="6.3.4.19" evidence="6"/>
<evidence type="ECO:0000259" key="7">
    <source>
        <dbReference type="Pfam" id="PF01171"/>
    </source>
</evidence>
<dbReference type="Gene3D" id="1.20.59.20">
    <property type="match status" value="1"/>
</dbReference>
<dbReference type="NCBIfam" id="TIGR02432">
    <property type="entry name" value="lysidine_TilS_N"/>
    <property type="match status" value="1"/>
</dbReference>
<dbReference type="Gene3D" id="3.40.50.620">
    <property type="entry name" value="HUPs"/>
    <property type="match status" value="1"/>
</dbReference>
<proteinExistence type="inferred from homology"/>
<feature type="domain" description="tRNA(Ile)-lysidine/2-thiocytidine synthase N-terminal" evidence="7">
    <location>
        <begin position="26"/>
        <end position="207"/>
    </location>
</feature>
<evidence type="ECO:0000256" key="6">
    <source>
        <dbReference type="HAMAP-Rule" id="MF_01161"/>
    </source>
</evidence>
<evidence type="ECO:0000256" key="4">
    <source>
        <dbReference type="ARBA" id="ARBA00022840"/>
    </source>
</evidence>
<dbReference type="HAMAP" id="MF_01161">
    <property type="entry name" value="tRNA_Ile_lys_synt"/>
    <property type="match status" value="1"/>
</dbReference>
<dbReference type="InterPro" id="IPR011063">
    <property type="entry name" value="TilS/TtcA_N"/>
</dbReference>
<comment type="catalytic activity">
    <reaction evidence="5 6">
        <text>cytidine(34) in tRNA(Ile2) + L-lysine + ATP = lysidine(34) in tRNA(Ile2) + AMP + diphosphate + H(+)</text>
        <dbReference type="Rhea" id="RHEA:43744"/>
        <dbReference type="Rhea" id="RHEA-COMP:10625"/>
        <dbReference type="Rhea" id="RHEA-COMP:10670"/>
        <dbReference type="ChEBI" id="CHEBI:15378"/>
        <dbReference type="ChEBI" id="CHEBI:30616"/>
        <dbReference type="ChEBI" id="CHEBI:32551"/>
        <dbReference type="ChEBI" id="CHEBI:33019"/>
        <dbReference type="ChEBI" id="CHEBI:82748"/>
        <dbReference type="ChEBI" id="CHEBI:83665"/>
        <dbReference type="ChEBI" id="CHEBI:456215"/>
        <dbReference type="EC" id="6.3.4.19"/>
    </reaction>
</comment>
<dbReference type="GO" id="GO:0032267">
    <property type="term" value="F:tRNA(Ile)-lysidine synthase activity"/>
    <property type="evidence" value="ECO:0007669"/>
    <property type="project" value="UniProtKB-EC"/>
</dbReference>
<gene>
    <name evidence="6 8" type="primary">tilS</name>
    <name evidence="8" type="ORF">ENN04_00090</name>
</gene>
<feature type="binding site" evidence="6">
    <location>
        <begin position="31"/>
        <end position="36"/>
    </location>
    <ligand>
        <name>ATP</name>
        <dbReference type="ChEBI" id="CHEBI:30616"/>
    </ligand>
</feature>
<dbReference type="PANTHER" id="PTHR43033">
    <property type="entry name" value="TRNA(ILE)-LYSIDINE SYNTHASE-RELATED"/>
    <property type="match status" value="1"/>
</dbReference>
<dbReference type="InterPro" id="IPR012795">
    <property type="entry name" value="tRNA_Ile_lys_synt_N"/>
</dbReference>
<keyword evidence="1 6" id="KW-0436">Ligase</keyword>
<dbReference type="GO" id="GO:0006400">
    <property type="term" value="P:tRNA modification"/>
    <property type="evidence" value="ECO:0007669"/>
    <property type="project" value="UniProtKB-UniRule"/>
</dbReference>
<evidence type="ECO:0000256" key="2">
    <source>
        <dbReference type="ARBA" id="ARBA00022694"/>
    </source>
</evidence>
<evidence type="ECO:0000256" key="3">
    <source>
        <dbReference type="ARBA" id="ARBA00022741"/>
    </source>
</evidence>
<evidence type="ECO:0000256" key="1">
    <source>
        <dbReference type="ARBA" id="ARBA00022598"/>
    </source>
</evidence>
<dbReference type="CDD" id="cd01992">
    <property type="entry name" value="TilS_N"/>
    <property type="match status" value="1"/>
</dbReference>
<dbReference type="PANTHER" id="PTHR43033:SF1">
    <property type="entry name" value="TRNA(ILE)-LYSIDINE SYNTHASE-RELATED"/>
    <property type="match status" value="1"/>
</dbReference>
<evidence type="ECO:0000256" key="5">
    <source>
        <dbReference type="ARBA" id="ARBA00048539"/>
    </source>
</evidence>
<comment type="subcellular location">
    <subcellularLocation>
        <location evidence="6">Cytoplasm</location>
    </subcellularLocation>
</comment>
<dbReference type="SUPFAM" id="SSF82829">
    <property type="entry name" value="MesJ substrate recognition domain-like"/>
    <property type="match status" value="1"/>
</dbReference>
<comment type="similarity">
    <text evidence="6">Belongs to the tRNA(Ile)-lysidine synthase family.</text>
</comment>